<accession>A0AAE1F517</accession>
<dbReference type="Proteomes" id="UP001286313">
    <property type="component" value="Unassembled WGS sequence"/>
</dbReference>
<dbReference type="EMBL" id="JAWQEG010003296">
    <property type="protein sequence ID" value="KAK3867011.1"/>
    <property type="molecule type" value="Genomic_DNA"/>
</dbReference>
<gene>
    <name evidence="2" type="ORF">Pcinc_027498</name>
</gene>
<name>A0AAE1F517_PETCI</name>
<proteinExistence type="predicted"/>
<dbReference type="AlphaFoldDB" id="A0AAE1F517"/>
<protein>
    <submittedName>
        <fullName evidence="2">Uncharacterized protein</fullName>
    </submittedName>
</protein>
<reference evidence="2" key="1">
    <citation type="submission" date="2023-10" db="EMBL/GenBank/DDBJ databases">
        <title>Genome assemblies of two species of porcelain crab, Petrolisthes cinctipes and Petrolisthes manimaculis (Anomura: Porcellanidae).</title>
        <authorList>
            <person name="Angst P."/>
        </authorList>
    </citation>
    <scope>NUCLEOTIDE SEQUENCE</scope>
    <source>
        <strain evidence="2">PB745_01</strain>
        <tissue evidence="2">Gill</tissue>
    </source>
</reference>
<feature type="region of interest" description="Disordered" evidence="1">
    <location>
        <begin position="1"/>
        <end position="22"/>
    </location>
</feature>
<comment type="caution">
    <text evidence="2">The sequence shown here is derived from an EMBL/GenBank/DDBJ whole genome shotgun (WGS) entry which is preliminary data.</text>
</comment>
<sequence length="99" mass="10967">MSTPSSPPPTLPHYVHPKHHTHQPLFHSISPSFPPPTLPHYLHSILPTTISTPSPPPPAPAAARSLMSLLGLVWNTFSVEEKHFLSLEIKNDFKQPVKT</sequence>
<evidence type="ECO:0000313" key="3">
    <source>
        <dbReference type="Proteomes" id="UP001286313"/>
    </source>
</evidence>
<feature type="compositionally biased region" description="Pro residues" evidence="1">
    <location>
        <begin position="1"/>
        <end position="11"/>
    </location>
</feature>
<evidence type="ECO:0000313" key="2">
    <source>
        <dbReference type="EMBL" id="KAK3867011.1"/>
    </source>
</evidence>
<organism evidence="2 3">
    <name type="scientific">Petrolisthes cinctipes</name>
    <name type="common">Flat porcelain crab</name>
    <dbReference type="NCBI Taxonomy" id="88211"/>
    <lineage>
        <taxon>Eukaryota</taxon>
        <taxon>Metazoa</taxon>
        <taxon>Ecdysozoa</taxon>
        <taxon>Arthropoda</taxon>
        <taxon>Crustacea</taxon>
        <taxon>Multicrustacea</taxon>
        <taxon>Malacostraca</taxon>
        <taxon>Eumalacostraca</taxon>
        <taxon>Eucarida</taxon>
        <taxon>Decapoda</taxon>
        <taxon>Pleocyemata</taxon>
        <taxon>Anomura</taxon>
        <taxon>Galatheoidea</taxon>
        <taxon>Porcellanidae</taxon>
        <taxon>Petrolisthes</taxon>
    </lineage>
</organism>
<evidence type="ECO:0000256" key="1">
    <source>
        <dbReference type="SAM" id="MobiDB-lite"/>
    </source>
</evidence>
<keyword evidence="3" id="KW-1185">Reference proteome</keyword>